<organism evidence="1">
    <name type="scientific">anaerobic digester metagenome</name>
    <dbReference type="NCBI Taxonomy" id="1263854"/>
    <lineage>
        <taxon>unclassified sequences</taxon>
        <taxon>metagenomes</taxon>
        <taxon>ecological metagenomes</taxon>
    </lineage>
</organism>
<protein>
    <submittedName>
        <fullName evidence="1">Uncharacterized protein</fullName>
    </submittedName>
</protein>
<gene>
    <name evidence="1" type="ORF">SCFA_110005</name>
</gene>
<dbReference type="AlphaFoldDB" id="A0A485LU20"/>
<sequence length="78" mass="8731">MLAFTPTGKSKSGTADEPGWQYTCPGKKEAFFFLNAVNLLESDLHWGRSNVQGLIKFMLINLLKVFYNSHYSVNTAGE</sequence>
<name>A0A485LU20_9ZZZZ</name>
<reference evidence="1" key="1">
    <citation type="submission" date="2019-03" db="EMBL/GenBank/DDBJ databases">
        <authorList>
            <person name="Hao L."/>
        </authorList>
    </citation>
    <scope>NUCLEOTIDE SEQUENCE</scope>
</reference>
<dbReference type="EMBL" id="CAADRN010000013">
    <property type="protein sequence ID" value="VFU11290.1"/>
    <property type="molecule type" value="Genomic_DNA"/>
</dbReference>
<accession>A0A485LU20</accession>
<proteinExistence type="predicted"/>
<evidence type="ECO:0000313" key="1">
    <source>
        <dbReference type="EMBL" id="VFU11290.1"/>
    </source>
</evidence>